<feature type="domain" description="HSF-type DNA-binding" evidence="7">
    <location>
        <begin position="23"/>
        <end position="123"/>
    </location>
</feature>
<protein>
    <submittedName>
        <fullName evidence="8">Heat shock transcription factor</fullName>
    </submittedName>
</protein>
<dbReference type="GO" id="GO:0005634">
    <property type="term" value="C:nucleus"/>
    <property type="evidence" value="ECO:0007669"/>
    <property type="project" value="UniProtKB-SubCell"/>
</dbReference>
<dbReference type="OrthoDB" id="60033at2759"/>
<evidence type="ECO:0000256" key="2">
    <source>
        <dbReference type="ARBA" id="ARBA00006403"/>
    </source>
</evidence>
<name>A0A9W8HEE5_9FUNG</name>
<keyword evidence="4" id="KW-0539">Nucleus</keyword>
<dbReference type="InterPro" id="IPR036390">
    <property type="entry name" value="WH_DNA-bd_sf"/>
</dbReference>
<feature type="region of interest" description="Disordered" evidence="6">
    <location>
        <begin position="148"/>
        <end position="180"/>
    </location>
</feature>
<reference evidence="8" key="1">
    <citation type="submission" date="2022-07" db="EMBL/GenBank/DDBJ databases">
        <title>Phylogenomic reconstructions and comparative analyses of Kickxellomycotina fungi.</title>
        <authorList>
            <person name="Reynolds N.K."/>
            <person name="Stajich J.E."/>
            <person name="Barry K."/>
            <person name="Grigoriev I.V."/>
            <person name="Crous P."/>
            <person name="Smith M.E."/>
        </authorList>
    </citation>
    <scope>NUCLEOTIDE SEQUENCE</scope>
    <source>
        <strain evidence="8">NBRC 105414</strain>
    </source>
</reference>
<dbReference type="Pfam" id="PF00447">
    <property type="entry name" value="HSF_DNA-bind"/>
    <property type="match status" value="1"/>
</dbReference>
<dbReference type="SMART" id="SM00415">
    <property type="entry name" value="HSF"/>
    <property type="match status" value="1"/>
</dbReference>
<comment type="caution">
    <text evidence="8">The sequence shown here is derived from an EMBL/GenBank/DDBJ whole genome shotgun (WGS) entry which is preliminary data.</text>
</comment>
<dbReference type="Proteomes" id="UP001140217">
    <property type="component" value="Unassembled WGS sequence"/>
</dbReference>
<evidence type="ECO:0000313" key="9">
    <source>
        <dbReference type="Proteomes" id="UP001140217"/>
    </source>
</evidence>
<evidence type="ECO:0000256" key="5">
    <source>
        <dbReference type="RuleBase" id="RU004020"/>
    </source>
</evidence>
<dbReference type="Gene3D" id="1.10.10.10">
    <property type="entry name" value="Winged helix-like DNA-binding domain superfamily/Winged helix DNA-binding domain"/>
    <property type="match status" value="1"/>
</dbReference>
<keyword evidence="3" id="KW-0238">DNA-binding</keyword>
<feature type="region of interest" description="Disordered" evidence="6">
    <location>
        <begin position="217"/>
        <end position="236"/>
    </location>
</feature>
<accession>A0A9W8HEE5</accession>
<gene>
    <name evidence="8" type="primary">CTA8_2</name>
    <name evidence="8" type="ORF">H4R18_003726</name>
</gene>
<evidence type="ECO:0000256" key="4">
    <source>
        <dbReference type="ARBA" id="ARBA00023242"/>
    </source>
</evidence>
<dbReference type="InterPro" id="IPR036388">
    <property type="entry name" value="WH-like_DNA-bd_sf"/>
</dbReference>
<evidence type="ECO:0000259" key="7">
    <source>
        <dbReference type="SMART" id="SM00415"/>
    </source>
</evidence>
<feature type="compositionally biased region" description="Pro residues" evidence="6">
    <location>
        <begin position="161"/>
        <end position="179"/>
    </location>
</feature>
<evidence type="ECO:0000256" key="3">
    <source>
        <dbReference type="ARBA" id="ARBA00023125"/>
    </source>
</evidence>
<sequence length="553" mass="57023">MPKSTEKVPLSRRPSRRQINASNCNTFAYVLFDILEEGKHDCLRWSEDGKRVVVTNRNAIVRDVLPNYFTTPKFESFTRQFHVYEFHRTTDNRKAKHPDGYCEFERKNFCRGRRDLVATIRRGPGPKAVAGSRSSSRTLVQRIRESTLRDKAADHPAPQLLLPPPPPPPPLGGPAPLPPAAIATFPAEAAASTPVGAASAHATPGLVATRQHTAAAAAAGADNGDEKAGPWLGSISPGSPAGRTVAGIQEIVNNLDLLPTKVLTFVEKELGEIQRSIRRMLIQVARSAHAASTSPPAGAPSRLLLATPYAPAGAPQQALPAGVATSAAADVEPVTPIPMTAPAIRGSFFPNGLAVHDPATAAHFPESQTVRVLPPVSAHVVAQSTADILGASFGAGVPASLYGGALPPGCGALQITHTAPMAGPALPSASAGPAAEAMGLMYAPPAAGDAAQQHQQSQAQQHALSIPVFGMVQPLSLGHIGPVVPDAAAGVSSAPMAVDTAAPSSWGAAMPGHIPTSIVGPMSATAIVDPASAAVNPHGLSAGHAFGYGLRQP</sequence>
<comment type="subcellular location">
    <subcellularLocation>
        <location evidence="1">Nucleus</location>
    </subcellularLocation>
</comment>
<dbReference type="SUPFAM" id="SSF46785">
    <property type="entry name" value="Winged helix' DNA-binding domain"/>
    <property type="match status" value="1"/>
</dbReference>
<keyword evidence="9" id="KW-1185">Reference proteome</keyword>
<proteinExistence type="inferred from homology"/>
<dbReference type="AlphaFoldDB" id="A0A9W8HEE5"/>
<dbReference type="GO" id="GO:0003700">
    <property type="term" value="F:DNA-binding transcription factor activity"/>
    <property type="evidence" value="ECO:0007669"/>
    <property type="project" value="InterPro"/>
</dbReference>
<keyword evidence="8" id="KW-0346">Stress response</keyword>
<organism evidence="8 9">
    <name type="scientific">Coemansia javaensis</name>
    <dbReference type="NCBI Taxonomy" id="2761396"/>
    <lineage>
        <taxon>Eukaryota</taxon>
        <taxon>Fungi</taxon>
        <taxon>Fungi incertae sedis</taxon>
        <taxon>Zoopagomycota</taxon>
        <taxon>Kickxellomycotina</taxon>
        <taxon>Kickxellomycetes</taxon>
        <taxon>Kickxellales</taxon>
        <taxon>Kickxellaceae</taxon>
        <taxon>Coemansia</taxon>
    </lineage>
</organism>
<evidence type="ECO:0000256" key="6">
    <source>
        <dbReference type="SAM" id="MobiDB-lite"/>
    </source>
</evidence>
<dbReference type="PANTHER" id="PTHR10015:SF427">
    <property type="entry name" value="HEAT SHOCK FACTOR PROTEIN"/>
    <property type="match status" value="1"/>
</dbReference>
<dbReference type="EMBL" id="JANBUL010000156">
    <property type="protein sequence ID" value="KAJ2779946.1"/>
    <property type="molecule type" value="Genomic_DNA"/>
</dbReference>
<evidence type="ECO:0000256" key="1">
    <source>
        <dbReference type="ARBA" id="ARBA00004123"/>
    </source>
</evidence>
<dbReference type="PANTHER" id="PTHR10015">
    <property type="entry name" value="HEAT SHOCK TRANSCRIPTION FACTOR"/>
    <property type="match status" value="1"/>
</dbReference>
<evidence type="ECO:0000313" key="8">
    <source>
        <dbReference type="EMBL" id="KAJ2779946.1"/>
    </source>
</evidence>
<dbReference type="InterPro" id="IPR000232">
    <property type="entry name" value="HSF_DNA-bd"/>
</dbReference>
<comment type="similarity">
    <text evidence="2 5">Belongs to the HSF family.</text>
</comment>
<dbReference type="GO" id="GO:0043565">
    <property type="term" value="F:sequence-specific DNA binding"/>
    <property type="evidence" value="ECO:0007669"/>
    <property type="project" value="InterPro"/>
</dbReference>